<sequence length="73" mass="7913">MRCGRSGRRAHLAGQLADATRQRRPVKRCWRGPCATGVIFVISADQRVRRPCSGRFAAQPGQPQPGGLALEAT</sequence>
<organism evidence="1">
    <name type="scientific">Mycobacterium xenopi 4042</name>
    <dbReference type="NCBI Taxonomy" id="1299334"/>
    <lineage>
        <taxon>Bacteria</taxon>
        <taxon>Bacillati</taxon>
        <taxon>Actinomycetota</taxon>
        <taxon>Actinomycetes</taxon>
        <taxon>Mycobacteriales</taxon>
        <taxon>Mycobacteriaceae</taxon>
        <taxon>Mycobacterium</taxon>
    </lineage>
</organism>
<reference evidence="1" key="1">
    <citation type="submission" date="2014-01" db="EMBL/GenBank/DDBJ databases">
        <authorList>
            <person name="Brown-Elliot B."/>
            <person name="Wallace R."/>
            <person name="Lenaerts A."/>
            <person name="Ordway D."/>
            <person name="DeGroote M.A."/>
            <person name="Parker T."/>
            <person name="Sizemore C."/>
            <person name="Tallon L.J."/>
            <person name="Sadzewicz L.K."/>
            <person name="Sengamalay N."/>
            <person name="Fraser C.M."/>
            <person name="Hine E."/>
            <person name="Shefchek K.A."/>
            <person name="Das S.P."/>
            <person name="Tettelin H."/>
        </authorList>
    </citation>
    <scope>NUCLEOTIDE SEQUENCE [LARGE SCALE GENOMIC DNA]</scope>
    <source>
        <strain evidence="1">4042</strain>
    </source>
</reference>
<protein>
    <submittedName>
        <fullName evidence="1">Uncharacterized protein</fullName>
    </submittedName>
</protein>
<dbReference type="PATRIC" id="fig|1299334.3.peg.784"/>
<name>X8E6D7_MYCXE</name>
<dbReference type="EMBL" id="JAOB01000010">
    <property type="protein sequence ID" value="EUA75385.1"/>
    <property type="molecule type" value="Genomic_DNA"/>
</dbReference>
<comment type="caution">
    <text evidence="1">The sequence shown here is derived from an EMBL/GenBank/DDBJ whole genome shotgun (WGS) entry which is preliminary data.</text>
</comment>
<accession>X8E6D7</accession>
<dbReference type="AlphaFoldDB" id="X8E6D7"/>
<evidence type="ECO:0000313" key="1">
    <source>
        <dbReference type="EMBL" id="EUA75385.1"/>
    </source>
</evidence>
<gene>
    <name evidence="1" type="ORF">I553_3278</name>
</gene>
<proteinExistence type="predicted"/>